<gene>
    <name evidence="1" type="ORF">CYNAS_LOCUS125</name>
</gene>
<accession>A0AA36GBY2</accession>
<name>A0AA36GBY2_CYLNA</name>
<keyword evidence="2" id="KW-1185">Reference proteome</keyword>
<sequence length="88" mass="9778">MPTRVCIFAVPCAAVVVLVIMSNRFITETASNSTRVEVLYDPADVRINLTENVKSGKQDTAPFNKSSLIPPFLHFRAIMEVLQLLQSL</sequence>
<evidence type="ECO:0000313" key="2">
    <source>
        <dbReference type="Proteomes" id="UP001176961"/>
    </source>
</evidence>
<protein>
    <submittedName>
        <fullName evidence="1">Uncharacterized protein</fullName>
    </submittedName>
</protein>
<organism evidence="1 2">
    <name type="scientific">Cylicocyclus nassatus</name>
    <name type="common">Nematode worm</name>
    <dbReference type="NCBI Taxonomy" id="53992"/>
    <lineage>
        <taxon>Eukaryota</taxon>
        <taxon>Metazoa</taxon>
        <taxon>Ecdysozoa</taxon>
        <taxon>Nematoda</taxon>
        <taxon>Chromadorea</taxon>
        <taxon>Rhabditida</taxon>
        <taxon>Rhabditina</taxon>
        <taxon>Rhabditomorpha</taxon>
        <taxon>Strongyloidea</taxon>
        <taxon>Strongylidae</taxon>
        <taxon>Cylicocyclus</taxon>
    </lineage>
</organism>
<dbReference type="Proteomes" id="UP001176961">
    <property type="component" value="Unassembled WGS sequence"/>
</dbReference>
<evidence type="ECO:0000313" key="1">
    <source>
        <dbReference type="EMBL" id="CAJ0588142.1"/>
    </source>
</evidence>
<comment type="caution">
    <text evidence="1">The sequence shown here is derived from an EMBL/GenBank/DDBJ whole genome shotgun (WGS) entry which is preliminary data.</text>
</comment>
<dbReference type="AlphaFoldDB" id="A0AA36GBY2"/>
<reference evidence="1" key="1">
    <citation type="submission" date="2023-07" db="EMBL/GenBank/DDBJ databases">
        <authorList>
            <consortium name="CYATHOMIX"/>
        </authorList>
    </citation>
    <scope>NUCLEOTIDE SEQUENCE</scope>
    <source>
        <strain evidence="1">N/A</strain>
    </source>
</reference>
<proteinExistence type="predicted"/>
<dbReference type="EMBL" id="CATQJL010000001">
    <property type="protein sequence ID" value="CAJ0588142.1"/>
    <property type="molecule type" value="Genomic_DNA"/>
</dbReference>